<accession>A0ABY0JU46</accession>
<gene>
    <name evidence="1" type="ORF">BN4901_4038</name>
</gene>
<dbReference type="EMBL" id="FLUX01000044">
    <property type="protein sequence ID" value="SBW27543.1"/>
    <property type="molecule type" value="Genomic_DNA"/>
</dbReference>
<sequence>MTTTAKEVMVGDKTLTVVQLEPWQRLAFIADLQKDFLAPLLKNAETNDLNMLFSGGKNGDFDVMALISAFSGSLDGQRIEKWTRRVLTEGMVIYTRPDGQRAKLSFGELNKFFTHPSHIILLLKEVIVWNLADFNQLMGTFTPKATTVVKERE</sequence>
<keyword evidence="2" id="KW-1185">Reference proteome</keyword>
<dbReference type="RefSeq" id="WP_043015605.1">
    <property type="nucleotide sequence ID" value="NZ_BPMF01000055.1"/>
</dbReference>
<evidence type="ECO:0000313" key="2">
    <source>
        <dbReference type="Proteomes" id="UP000195338"/>
    </source>
</evidence>
<protein>
    <submittedName>
        <fullName evidence="1">Uncharacterized protein</fullName>
    </submittedName>
</protein>
<comment type="caution">
    <text evidence="1">The sequence shown here is derived from an EMBL/GenBank/DDBJ whole genome shotgun (WGS) entry which is preliminary data.</text>
</comment>
<evidence type="ECO:0000313" key="1">
    <source>
        <dbReference type="EMBL" id="SBW27543.1"/>
    </source>
</evidence>
<organism evidence="1 2">
    <name type="scientific">Citrobacter europaeus</name>
    <dbReference type="NCBI Taxonomy" id="1914243"/>
    <lineage>
        <taxon>Bacteria</taxon>
        <taxon>Pseudomonadati</taxon>
        <taxon>Pseudomonadota</taxon>
        <taxon>Gammaproteobacteria</taxon>
        <taxon>Enterobacterales</taxon>
        <taxon>Enterobacteriaceae</taxon>
        <taxon>Citrobacter</taxon>
    </lineage>
</organism>
<dbReference type="Proteomes" id="UP000195338">
    <property type="component" value="Unassembled WGS sequence"/>
</dbReference>
<dbReference type="InterPro" id="IPR049156">
    <property type="entry name" value="Phage_chap_TAC_15-like"/>
</dbReference>
<reference evidence="1 2" key="1">
    <citation type="submission" date="2016-04" db="EMBL/GenBank/DDBJ databases">
        <authorList>
            <person name="Mornico D."/>
        </authorList>
    </citation>
    <scope>NUCLEOTIDE SEQUENCE [LARGE SCALE GENOMIC DNA]</scope>
    <source>
        <strain evidence="1 2">A121</strain>
    </source>
</reference>
<proteinExistence type="predicted"/>
<name>A0ABY0JU46_9ENTR</name>
<dbReference type="Pfam" id="PF21822">
    <property type="entry name" value="Phage_TAC_15"/>
    <property type="match status" value="1"/>
</dbReference>